<organism evidence="2 3">
    <name type="scientific">Rotaria sordida</name>
    <dbReference type="NCBI Taxonomy" id="392033"/>
    <lineage>
        <taxon>Eukaryota</taxon>
        <taxon>Metazoa</taxon>
        <taxon>Spiralia</taxon>
        <taxon>Gnathifera</taxon>
        <taxon>Rotifera</taxon>
        <taxon>Eurotatoria</taxon>
        <taxon>Bdelloidea</taxon>
        <taxon>Philodinida</taxon>
        <taxon>Philodinidae</taxon>
        <taxon>Rotaria</taxon>
    </lineage>
</organism>
<feature type="transmembrane region" description="Helical" evidence="1">
    <location>
        <begin position="108"/>
        <end position="125"/>
    </location>
</feature>
<reference evidence="2" key="1">
    <citation type="submission" date="2021-02" db="EMBL/GenBank/DDBJ databases">
        <authorList>
            <person name="Nowell W R."/>
        </authorList>
    </citation>
    <scope>NUCLEOTIDE SEQUENCE</scope>
</reference>
<proteinExistence type="predicted"/>
<evidence type="ECO:0000256" key="1">
    <source>
        <dbReference type="SAM" id="Phobius"/>
    </source>
</evidence>
<evidence type="ECO:0000313" key="3">
    <source>
        <dbReference type="Proteomes" id="UP000663889"/>
    </source>
</evidence>
<feature type="transmembrane region" description="Helical" evidence="1">
    <location>
        <begin position="131"/>
        <end position="151"/>
    </location>
</feature>
<keyword evidence="1" id="KW-0472">Membrane</keyword>
<sequence length="180" mass="22123">MKYYKKLIQQIQIERNLLENQFIYKSNKLSSKYISEEQRNHFTIFAFDQVDQLINKWFSRAYSLSFEMKSELSFFQELTWEGWRKSAKIPKQLLNYAKVEIYQKMMKFICLFSILIIIHRVYFINHHQLNIFNTFTYYLVLFISLIIYLLLTKIFPKQRKTKEEEQIEILLSRLDFNDHS</sequence>
<dbReference type="Proteomes" id="UP000663889">
    <property type="component" value="Unassembled WGS sequence"/>
</dbReference>
<gene>
    <name evidence="2" type="ORF">SEV965_LOCUS28357</name>
</gene>
<keyword evidence="1" id="KW-0812">Transmembrane</keyword>
<name>A0A815GPC6_9BILA</name>
<protein>
    <submittedName>
        <fullName evidence="2">Uncharacterized protein</fullName>
    </submittedName>
</protein>
<evidence type="ECO:0000313" key="2">
    <source>
        <dbReference type="EMBL" id="CAF1341281.1"/>
    </source>
</evidence>
<comment type="caution">
    <text evidence="2">The sequence shown here is derived from an EMBL/GenBank/DDBJ whole genome shotgun (WGS) entry which is preliminary data.</text>
</comment>
<accession>A0A815GPC6</accession>
<dbReference type="AlphaFoldDB" id="A0A815GPC6"/>
<keyword evidence="1" id="KW-1133">Transmembrane helix</keyword>
<dbReference type="EMBL" id="CAJNOU010002684">
    <property type="protein sequence ID" value="CAF1341281.1"/>
    <property type="molecule type" value="Genomic_DNA"/>
</dbReference>